<dbReference type="AlphaFoldDB" id="A0A0K2UNF2"/>
<sequence>MLFQCHLQRILLVCHKKEEKEISNCSFESYSYEKLLRSFTNIFNMM</sequence>
<protein>
    <submittedName>
        <fullName evidence="1">Uncharacterized protein</fullName>
    </submittedName>
</protein>
<accession>A0A0K2UNF2</accession>
<dbReference type="EMBL" id="HACA01022015">
    <property type="protein sequence ID" value="CDW39376.1"/>
    <property type="molecule type" value="Transcribed_RNA"/>
</dbReference>
<reference evidence="1" key="1">
    <citation type="submission" date="2014-05" db="EMBL/GenBank/DDBJ databases">
        <authorList>
            <person name="Chronopoulou M."/>
        </authorList>
    </citation>
    <scope>NUCLEOTIDE SEQUENCE</scope>
    <source>
        <tissue evidence="1">Whole organism</tissue>
    </source>
</reference>
<proteinExistence type="predicted"/>
<organism evidence="1">
    <name type="scientific">Lepeophtheirus salmonis</name>
    <name type="common">Salmon louse</name>
    <name type="synonym">Caligus salmonis</name>
    <dbReference type="NCBI Taxonomy" id="72036"/>
    <lineage>
        <taxon>Eukaryota</taxon>
        <taxon>Metazoa</taxon>
        <taxon>Ecdysozoa</taxon>
        <taxon>Arthropoda</taxon>
        <taxon>Crustacea</taxon>
        <taxon>Multicrustacea</taxon>
        <taxon>Hexanauplia</taxon>
        <taxon>Copepoda</taxon>
        <taxon>Siphonostomatoida</taxon>
        <taxon>Caligidae</taxon>
        <taxon>Lepeophtheirus</taxon>
    </lineage>
</organism>
<name>A0A0K2UNF2_LEPSM</name>
<evidence type="ECO:0000313" key="1">
    <source>
        <dbReference type="EMBL" id="CDW39377.1"/>
    </source>
</evidence>
<dbReference type="EMBL" id="HACA01022016">
    <property type="protein sequence ID" value="CDW39377.1"/>
    <property type="molecule type" value="Transcribed_RNA"/>
</dbReference>